<name>A0A1H4LPN2_9MICC</name>
<dbReference type="Pfam" id="PF19040">
    <property type="entry name" value="SGNH"/>
    <property type="match status" value="1"/>
</dbReference>
<sequence length="677" mass="73093">MLRAVAVSAVVLNHLWPAVFRGGYIGVDVFFVISGFLITTHLLKEIDGTGRLRFGAFYARRIRRLLPAAFLVLLAGGAASLLLLPFSRWPDTAQQILASTLYGENWLLAAKSVDYSAHTDSATIAQHYWSLSVEEQFYLVWPLLLLGLWLLAARIRRSTHRVVTVGLLVVAAASYAACIVATATDPNPAYFVTYGRAWEFAAGGLIALAALRRPRLLPPAPAKVLGAAGFLGILLCGWFFTADTAFPGWIAALPVLATAAVIVAGNGGNPPFARPLTASRPVQFLGDVSYSLYLWHWPLIVLAPFALGRPIGTPDKVVLGVLALALAALSKKFIEDPGQRMTWLRSSSPRTFLAMACAMAVMACGTALQIHWAGVKEDQAIALAAQQAQSPCYGPRSLVPGAHCPGWDGPSLQPVMTKDNQYWLSPPECRPAHQELSARGKRTSQLCDFSQGTSRARHVWLVGDSHAQQWQSAVYDVARRERWVLTTSMLGGCPAGDVSFTGFEGDRSQNTRDSCRVWASAVSRALTTDRPSLVITSAFARHISVDDGSGRPQEEQLAAGLGRSWRGWAANGSTVAVLADPPLNGAVRSPDCVTLKSDNPAACAVAQRIAQPKDPLAAGVRAAASPRVRLVDLTPYFCRQEKCYAVIGGVNVYFDANHLNRRYAELLGPELGRLIPR</sequence>
<dbReference type="Proteomes" id="UP000182652">
    <property type="component" value="Unassembled WGS sequence"/>
</dbReference>
<feature type="transmembrane region" description="Helical" evidence="1">
    <location>
        <begin position="27"/>
        <end position="44"/>
    </location>
</feature>
<dbReference type="GO" id="GO:0016787">
    <property type="term" value="F:hydrolase activity"/>
    <property type="evidence" value="ECO:0007669"/>
    <property type="project" value="UniProtKB-KW"/>
</dbReference>
<feature type="transmembrane region" description="Helical" evidence="1">
    <location>
        <begin position="162"/>
        <end position="183"/>
    </location>
</feature>
<keyword evidence="1" id="KW-0812">Transmembrane</keyword>
<evidence type="ECO:0000313" key="4">
    <source>
        <dbReference type="EMBL" id="SEB72597.1"/>
    </source>
</evidence>
<feature type="domain" description="SGNH" evidence="3">
    <location>
        <begin position="441"/>
        <end position="671"/>
    </location>
</feature>
<dbReference type="GO" id="GO:0009103">
    <property type="term" value="P:lipopolysaccharide biosynthetic process"/>
    <property type="evidence" value="ECO:0007669"/>
    <property type="project" value="TreeGrafter"/>
</dbReference>
<keyword evidence="1" id="KW-0472">Membrane</keyword>
<dbReference type="PANTHER" id="PTHR23028:SF53">
    <property type="entry name" value="ACYL_TRANSF_3 DOMAIN-CONTAINING PROTEIN"/>
    <property type="match status" value="1"/>
</dbReference>
<dbReference type="InterPro" id="IPR043968">
    <property type="entry name" value="SGNH"/>
</dbReference>
<feature type="domain" description="Acyltransferase 3" evidence="2">
    <location>
        <begin position="2"/>
        <end position="323"/>
    </location>
</feature>
<dbReference type="InterPro" id="IPR002656">
    <property type="entry name" value="Acyl_transf_3_dom"/>
</dbReference>
<evidence type="ECO:0000313" key="5">
    <source>
        <dbReference type="Proteomes" id="UP000182652"/>
    </source>
</evidence>
<dbReference type="AlphaFoldDB" id="A0A1H4LPN2"/>
<keyword evidence="4" id="KW-0012">Acyltransferase</keyword>
<keyword evidence="4" id="KW-0378">Hydrolase</keyword>
<evidence type="ECO:0000256" key="1">
    <source>
        <dbReference type="SAM" id="Phobius"/>
    </source>
</evidence>
<feature type="transmembrane region" description="Helical" evidence="1">
    <location>
        <begin position="137"/>
        <end position="155"/>
    </location>
</feature>
<dbReference type="InterPro" id="IPR050879">
    <property type="entry name" value="Acyltransferase_3"/>
</dbReference>
<gene>
    <name evidence="4" type="ORF">SAMN04489745_1078</name>
</gene>
<dbReference type="PANTHER" id="PTHR23028">
    <property type="entry name" value="ACETYLTRANSFERASE"/>
    <property type="match status" value="1"/>
</dbReference>
<dbReference type="STRING" id="156980.SAMN04489745_1078"/>
<accession>A0A1H4LPN2</accession>
<keyword evidence="5" id="KW-1185">Reference proteome</keyword>
<keyword evidence="4" id="KW-0808">Transferase</keyword>
<feature type="transmembrane region" description="Helical" evidence="1">
    <location>
        <begin position="65"/>
        <end position="84"/>
    </location>
</feature>
<dbReference type="Pfam" id="PF01757">
    <property type="entry name" value="Acyl_transf_3"/>
    <property type="match status" value="1"/>
</dbReference>
<feature type="transmembrane region" description="Helical" evidence="1">
    <location>
        <begin position="351"/>
        <end position="372"/>
    </location>
</feature>
<feature type="transmembrane region" description="Helical" evidence="1">
    <location>
        <begin position="222"/>
        <end position="240"/>
    </location>
</feature>
<proteinExistence type="predicted"/>
<organism evidence="4 5">
    <name type="scientific">Arthrobacter woluwensis</name>
    <dbReference type="NCBI Taxonomy" id="156980"/>
    <lineage>
        <taxon>Bacteria</taxon>
        <taxon>Bacillati</taxon>
        <taxon>Actinomycetota</taxon>
        <taxon>Actinomycetes</taxon>
        <taxon>Micrococcales</taxon>
        <taxon>Micrococcaceae</taxon>
        <taxon>Arthrobacter</taxon>
    </lineage>
</organism>
<evidence type="ECO:0000259" key="3">
    <source>
        <dbReference type="Pfam" id="PF19040"/>
    </source>
</evidence>
<keyword evidence="1" id="KW-1133">Transmembrane helix</keyword>
<dbReference type="GO" id="GO:0016747">
    <property type="term" value="F:acyltransferase activity, transferring groups other than amino-acyl groups"/>
    <property type="evidence" value="ECO:0007669"/>
    <property type="project" value="InterPro"/>
</dbReference>
<dbReference type="EMBL" id="FNSN01000003">
    <property type="protein sequence ID" value="SEB72597.1"/>
    <property type="molecule type" value="Genomic_DNA"/>
</dbReference>
<feature type="transmembrane region" description="Helical" evidence="1">
    <location>
        <begin position="313"/>
        <end position="330"/>
    </location>
</feature>
<reference evidence="4 5" key="1">
    <citation type="submission" date="2016-10" db="EMBL/GenBank/DDBJ databases">
        <authorList>
            <person name="de Groot N.N."/>
        </authorList>
    </citation>
    <scope>NUCLEOTIDE SEQUENCE [LARGE SCALE GENOMIC DNA]</scope>
    <source>
        <strain evidence="4 5">DSM 10495</strain>
    </source>
</reference>
<protein>
    <submittedName>
        <fullName evidence="4">Peptidoglycan/LPS O-acetylase OafA/YrhL, contains acyltransferase and SGNH-hydrolase domains</fullName>
    </submittedName>
</protein>
<feature type="transmembrane region" description="Helical" evidence="1">
    <location>
        <begin position="189"/>
        <end position="210"/>
    </location>
</feature>
<feature type="transmembrane region" description="Helical" evidence="1">
    <location>
        <begin position="246"/>
        <end position="267"/>
    </location>
</feature>
<evidence type="ECO:0000259" key="2">
    <source>
        <dbReference type="Pfam" id="PF01757"/>
    </source>
</evidence>
<dbReference type="GO" id="GO:0016020">
    <property type="term" value="C:membrane"/>
    <property type="evidence" value="ECO:0007669"/>
    <property type="project" value="TreeGrafter"/>
</dbReference>
<feature type="transmembrane region" description="Helical" evidence="1">
    <location>
        <begin position="288"/>
        <end position="307"/>
    </location>
</feature>